<organism evidence="7 8">
    <name type="scientific">Parafrankia colletiae</name>
    <dbReference type="NCBI Taxonomy" id="573497"/>
    <lineage>
        <taxon>Bacteria</taxon>
        <taxon>Bacillati</taxon>
        <taxon>Actinomycetota</taxon>
        <taxon>Actinomycetes</taxon>
        <taxon>Frankiales</taxon>
        <taxon>Frankiaceae</taxon>
        <taxon>Parafrankia</taxon>
    </lineage>
</organism>
<feature type="region of interest" description="Disordered" evidence="4">
    <location>
        <begin position="26"/>
        <end position="49"/>
    </location>
</feature>
<evidence type="ECO:0000256" key="1">
    <source>
        <dbReference type="ARBA" id="ARBA00005695"/>
    </source>
</evidence>
<feature type="signal peptide" evidence="5">
    <location>
        <begin position="1"/>
        <end position="22"/>
    </location>
</feature>
<comment type="caution">
    <text evidence="7">The sequence shown here is derived from an EMBL/GenBank/DDBJ whole genome shotgun (WGS) entry which is preliminary data.</text>
</comment>
<sequence length="525" mass="56338">MIRVKRLLVAAVVSSMALVLGACGGGDDDTGSPSSSSSGPTGQPVAGGEGRILMLSDPRSLDPATLGNNTPITAVLGNALYGTLMVGDEAGKISYTMAESFETTDQGKTFTLKLRPDLVFSDGTPLDAEAVKFNWDRTKDPAVGSSYVAEASMMQSTEVVDETTLKVTMAKPVSAYAQAILTSSMNWIGSPAALQKGQASFDENPIGAGPFTLDSWTRQADIRLVKNSRYWDAPKPYLDRLTIRSSLDTTQRYNTLVSGGADVAAEADWVNLDKAAEAGMTSDLMPLSGGNFLALNSRRAPFNDIRARQALSAALDMEAFNLAVYNGTAQVPEKLFAESSPFYADIPLRKTDKALAQRLFDELAAEGKPVTFAFSAFPTSQNRAMAENVQAQLSGFKNVKVEVKIVDFSQVAALRTTFDFDALVSSAFFQDPEPRLWTAFHQDSRAVLSGVKDQELSDALDAGRVETSEAARKAAYETVQERLSELTPVIFLTRSAAGVIANENVGGVRQYGAGSLLPEELWIKK</sequence>
<evidence type="ECO:0000313" key="7">
    <source>
        <dbReference type="EMBL" id="OHV38013.1"/>
    </source>
</evidence>
<dbReference type="GO" id="GO:0015833">
    <property type="term" value="P:peptide transport"/>
    <property type="evidence" value="ECO:0007669"/>
    <property type="project" value="TreeGrafter"/>
</dbReference>
<evidence type="ECO:0000313" key="8">
    <source>
        <dbReference type="Proteomes" id="UP000179627"/>
    </source>
</evidence>
<dbReference type="PANTHER" id="PTHR30290:SF9">
    <property type="entry name" value="OLIGOPEPTIDE-BINDING PROTEIN APPA"/>
    <property type="match status" value="1"/>
</dbReference>
<dbReference type="Pfam" id="PF00496">
    <property type="entry name" value="SBP_bac_5"/>
    <property type="match status" value="1"/>
</dbReference>
<dbReference type="InterPro" id="IPR030678">
    <property type="entry name" value="Peptide/Ni-bd"/>
</dbReference>
<dbReference type="PIRSF" id="PIRSF002741">
    <property type="entry name" value="MppA"/>
    <property type="match status" value="1"/>
</dbReference>
<dbReference type="Gene3D" id="3.10.105.10">
    <property type="entry name" value="Dipeptide-binding Protein, Domain 3"/>
    <property type="match status" value="1"/>
</dbReference>
<evidence type="ECO:0000256" key="2">
    <source>
        <dbReference type="ARBA" id="ARBA00022448"/>
    </source>
</evidence>
<feature type="chain" id="PRO_5010302108" evidence="5">
    <location>
        <begin position="23"/>
        <end position="525"/>
    </location>
</feature>
<evidence type="ECO:0000259" key="6">
    <source>
        <dbReference type="Pfam" id="PF00496"/>
    </source>
</evidence>
<keyword evidence="3 5" id="KW-0732">Signal</keyword>
<evidence type="ECO:0000256" key="3">
    <source>
        <dbReference type="ARBA" id="ARBA00022729"/>
    </source>
</evidence>
<name>A0A1S1QTG8_9ACTN</name>
<dbReference type="GO" id="GO:0043190">
    <property type="term" value="C:ATP-binding cassette (ABC) transporter complex"/>
    <property type="evidence" value="ECO:0007669"/>
    <property type="project" value="InterPro"/>
</dbReference>
<reference evidence="8" key="1">
    <citation type="submission" date="2016-07" db="EMBL/GenBank/DDBJ databases">
        <title>Sequence Frankia sp. strain CcI1.17.</title>
        <authorList>
            <person name="Ghodhbane-Gtari F."/>
            <person name="Swanson E."/>
            <person name="Gueddou A."/>
            <person name="Morris K."/>
            <person name="Hezbri K."/>
            <person name="Ktari A."/>
            <person name="Nouioui I."/>
            <person name="Abebe-Akele F."/>
            <person name="Simpson S."/>
            <person name="Thomas K."/>
            <person name="Gtari M."/>
            <person name="Tisa L.S."/>
            <person name="Hurst S."/>
        </authorList>
    </citation>
    <scope>NUCLEOTIDE SEQUENCE [LARGE SCALE GENOMIC DNA]</scope>
    <source>
        <strain evidence="8">Cc1.17</strain>
    </source>
</reference>
<feature type="compositionally biased region" description="Low complexity" evidence="4">
    <location>
        <begin position="31"/>
        <end position="42"/>
    </location>
</feature>
<dbReference type="InterPro" id="IPR039424">
    <property type="entry name" value="SBP_5"/>
</dbReference>
<dbReference type="AlphaFoldDB" id="A0A1S1QTG8"/>
<dbReference type="GO" id="GO:1904680">
    <property type="term" value="F:peptide transmembrane transporter activity"/>
    <property type="evidence" value="ECO:0007669"/>
    <property type="project" value="TreeGrafter"/>
</dbReference>
<keyword evidence="2" id="KW-0813">Transport</keyword>
<evidence type="ECO:0000256" key="4">
    <source>
        <dbReference type="SAM" id="MobiDB-lite"/>
    </source>
</evidence>
<dbReference type="InterPro" id="IPR000914">
    <property type="entry name" value="SBP_5_dom"/>
</dbReference>
<dbReference type="Gene3D" id="3.40.190.10">
    <property type="entry name" value="Periplasmic binding protein-like II"/>
    <property type="match status" value="1"/>
</dbReference>
<evidence type="ECO:0000256" key="5">
    <source>
        <dbReference type="SAM" id="SignalP"/>
    </source>
</evidence>
<feature type="domain" description="Solute-binding protein family 5" evidence="6">
    <location>
        <begin position="94"/>
        <end position="442"/>
    </location>
</feature>
<keyword evidence="8" id="KW-1185">Reference proteome</keyword>
<dbReference type="Proteomes" id="UP000179627">
    <property type="component" value="Unassembled WGS sequence"/>
</dbReference>
<dbReference type="SUPFAM" id="SSF53850">
    <property type="entry name" value="Periplasmic binding protein-like II"/>
    <property type="match status" value="1"/>
</dbReference>
<protein>
    <submittedName>
        <fullName evidence="7">ABC transporter substrate-binding protein</fullName>
    </submittedName>
</protein>
<gene>
    <name evidence="7" type="ORF">CC117_16285</name>
</gene>
<dbReference type="GO" id="GO:0042597">
    <property type="term" value="C:periplasmic space"/>
    <property type="evidence" value="ECO:0007669"/>
    <property type="project" value="UniProtKB-ARBA"/>
</dbReference>
<dbReference type="PROSITE" id="PS51257">
    <property type="entry name" value="PROKAR_LIPOPROTEIN"/>
    <property type="match status" value="1"/>
</dbReference>
<dbReference type="PANTHER" id="PTHR30290">
    <property type="entry name" value="PERIPLASMIC BINDING COMPONENT OF ABC TRANSPORTER"/>
    <property type="match status" value="1"/>
</dbReference>
<comment type="similarity">
    <text evidence="1">Belongs to the bacterial solute-binding protein 5 family.</text>
</comment>
<dbReference type="RefSeq" id="WP_071084286.1">
    <property type="nucleotide sequence ID" value="NZ_MBLM01000110.1"/>
</dbReference>
<dbReference type="EMBL" id="MBLM01000110">
    <property type="protein sequence ID" value="OHV38013.1"/>
    <property type="molecule type" value="Genomic_DNA"/>
</dbReference>
<accession>A0A1S1QTG8</accession>
<dbReference type="CDD" id="cd00995">
    <property type="entry name" value="PBP2_NikA_DppA_OppA_like"/>
    <property type="match status" value="1"/>
</dbReference>
<proteinExistence type="inferred from homology"/>